<dbReference type="InterPro" id="IPR016024">
    <property type="entry name" value="ARM-type_fold"/>
</dbReference>
<evidence type="ECO:0000256" key="1">
    <source>
        <dbReference type="ARBA" id="ARBA00005486"/>
    </source>
</evidence>
<dbReference type="GO" id="GO:0000785">
    <property type="term" value="C:chromatin"/>
    <property type="evidence" value="ECO:0007669"/>
    <property type="project" value="TreeGrafter"/>
</dbReference>
<dbReference type="InterPro" id="IPR039662">
    <property type="entry name" value="Cohesin_Scc3/SA"/>
</dbReference>
<dbReference type="InterPro" id="IPR056396">
    <property type="entry name" value="HEAT_SCC3-SA"/>
</dbReference>
<dbReference type="GO" id="GO:0034089">
    <property type="term" value="P:establishment of meiotic sister chromatid cohesion"/>
    <property type="evidence" value="ECO:0007669"/>
    <property type="project" value="TreeGrafter"/>
</dbReference>
<dbReference type="GO" id="GO:0030893">
    <property type="term" value="C:meiotic cohesin complex"/>
    <property type="evidence" value="ECO:0007669"/>
    <property type="project" value="TreeGrafter"/>
</dbReference>
<dbReference type="PANTHER" id="PTHR11199">
    <property type="entry name" value="STROMAL ANTIGEN"/>
    <property type="match status" value="1"/>
</dbReference>
<dbReference type="GO" id="GO:0005634">
    <property type="term" value="C:nucleus"/>
    <property type="evidence" value="ECO:0007669"/>
    <property type="project" value="TreeGrafter"/>
</dbReference>
<dbReference type="GO" id="GO:0003682">
    <property type="term" value="F:chromatin binding"/>
    <property type="evidence" value="ECO:0007669"/>
    <property type="project" value="TreeGrafter"/>
</dbReference>
<evidence type="ECO:0000313" key="3">
    <source>
        <dbReference type="EMBL" id="OPJ66356.1"/>
    </source>
</evidence>
<dbReference type="STRING" id="372326.A0A1V4J2F5"/>
<reference evidence="3 4" key="1">
    <citation type="submission" date="2016-02" db="EMBL/GenBank/DDBJ databases">
        <title>Band-tailed pigeon sequencing and assembly.</title>
        <authorList>
            <person name="Soares A.E."/>
            <person name="Novak B.J."/>
            <person name="Rice E.S."/>
            <person name="O'Connell B."/>
            <person name="Chang D."/>
            <person name="Weber S."/>
            <person name="Shapiro B."/>
        </authorList>
    </citation>
    <scope>NUCLEOTIDE SEQUENCE [LARGE SCALE GENOMIC DNA]</scope>
    <source>
        <strain evidence="3">BTP2013</strain>
        <tissue evidence="3">Blood</tissue>
    </source>
</reference>
<comment type="caution">
    <text evidence="3">The sequence shown here is derived from an EMBL/GenBank/DDBJ whole genome shotgun (WGS) entry which is preliminary data.</text>
</comment>
<accession>A0A1V4J2F5</accession>
<comment type="similarity">
    <text evidence="1">Belongs to the SCC3 family.</text>
</comment>
<feature type="domain" description="Cohesin subunit SCC3/SA HEAT-repeats" evidence="2">
    <location>
        <begin position="1"/>
        <end position="123"/>
    </location>
</feature>
<keyword evidence="4" id="KW-1185">Reference proteome</keyword>
<organism evidence="3 4">
    <name type="scientific">Patagioenas fasciata monilis</name>
    <dbReference type="NCBI Taxonomy" id="372326"/>
    <lineage>
        <taxon>Eukaryota</taxon>
        <taxon>Metazoa</taxon>
        <taxon>Chordata</taxon>
        <taxon>Craniata</taxon>
        <taxon>Vertebrata</taxon>
        <taxon>Euteleostomi</taxon>
        <taxon>Archelosauria</taxon>
        <taxon>Archosauria</taxon>
        <taxon>Dinosauria</taxon>
        <taxon>Saurischia</taxon>
        <taxon>Theropoda</taxon>
        <taxon>Coelurosauria</taxon>
        <taxon>Aves</taxon>
        <taxon>Neognathae</taxon>
        <taxon>Neoaves</taxon>
        <taxon>Columbimorphae</taxon>
        <taxon>Columbiformes</taxon>
        <taxon>Columbidae</taxon>
        <taxon>Patagioenas</taxon>
    </lineage>
</organism>
<dbReference type="Pfam" id="PF24571">
    <property type="entry name" value="HEAT_SCC3-SA"/>
    <property type="match status" value="1"/>
</dbReference>
<dbReference type="EMBL" id="LSYS01009440">
    <property type="protein sequence ID" value="OPJ66356.1"/>
    <property type="molecule type" value="Genomic_DNA"/>
</dbReference>
<evidence type="ECO:0000313" key="4">
    <source>
        <dbReference type="Proteomes" id="UP000190648"/>
    </source>
</evidence>
<dbReference type="Proteomes" id="UP000190648">
    <property type="component" value="Unassembled WGS sequence"/>
</dbReference>
<dbReference type="SUPFAM" id="SSF48371">
    <property type="entry name" value="ARM repeat"/>
    <property type="match status" value="1"/>
</dbReference>
<dbReference type="AlphaFoldDB" id="A0A1V4J2F5"/>
<proteinExistence type="inferred from homology"/>
<sequence length="388" mass="43589">MEKHTAPVVLEAASRALHALCAPELALRARGDLLRSRMADQLADKCHRDVTDLLQAAALDEDELYSAAATLKRISVLFNAHDLTPWQLFDPCSRLLQREVDTGEVPPQVLVPAITCVHFHVLWELSHLPSADIPQEQLRGLKNCVTTVASLCQNCLTDPDPGVREQAFVVLSDLLLVFGPQLAQDGRAALAPLLLPPNAGLQSQLAAFLMDHVFQHEPSPTEDGESRIEELHQRRVLLASFCKLIIYNVLELSAASDVFKHYGKFYSDYGDIIKETLNLTRQMDRHEWARTLLLSLKQLMTELLLQTGPEIRGDESFLEIRDLARRFSLLFSLHQLRNRQALLGLHREGIQFALQEPGEPGQPPLNLPFLEVLSEFSPRLLRPDRALL</sequence>
<protein>
    <recommendedName>
        <fullName evidence="2">Cohesin subunit SCC3/SA HEAT-repeats domain-containing protein</fullName>
    </recommendedName>
</protein>
<gene>
    <name evidence="3" type="ORF">AV530_007108</name>
</gene>
<dbReference type="OrthoDB" id="498590at2759"/>
<evidence type="ECO:0000259" key="2">
    <source>
        <dbReference type="Pfam" id="PF24571"/>
    </source>
</evidence>
<dbReference type="PANTHER" id="PTHR11199:SF8">
    <property type="entry name" value="COHESIN SUBUNIT SA-3"/>
    <property type="match status" value="1"/>
</dbReference>
<name>A0A1V4J2F5_PATFA</name>